<evidence type="ECO:0000256" key="6">
    <source>
        <dbReference type="ARBA" id="ARBA00022917"/>
    </source>
</evidence>
<dbReference type="GO" id="GO:0003747">
    <property type="term" value="F:translation release factor activity"/>
    <property type="evidence" value="ECO:0007669"/>
    <property type="project" value="InterPro"/>
</dbReference>
<dbReference type="InterPro" id="IPR005140">
    <property type="entry name" value="eRF1_Pelota-like_N"/>
</dbReference>
<protein>
    <recommendedName>
        <fullName evidence="4">Eukaryotic peptide chain release factor subunit 1</fullName>
    </recommendedName>
</protein>
<keyword evidence="6" id="KW-0648">Protein biosynthesis</keyword>
<evidence type="ECO:0000313" key="8">
    <source>
        <dbReference type="EnsemblMetazoa" id="G15121.6:cds"/>
    </source>
</evidence>
<comment type="similarity">
    <text evidence="2">Belongs to the eukaryotic release factor 1 family.</text>
</comment>
<accession>A0A8W8INC8</accession>
<dbReference type="InterPro" id="IPR004403">
    <property type="entry name" value="Peptide_chain-rel_eRF1/aRF1"/>
</dbReference>
<sequence length="144" mass="16292">MAEACRFETASSSPNMDVELWRVKKLIQSLDTARGNGTSMISLIIPQNGQLSIVNKMLTEEMGTAARIKSRVNRQSVQSAISSVQQRLKLYRTVPKNGLVIFCGTIITEEGKEKLINMDFEAYRPINRSLYHCDNKFHTELLRA</sequence>
<evidence type="ECO:0000256" key="4">
    <source>
        <dbReference type="ARBA" id="ARBA00013382"/>
    </source>
</evidence>
<feature type="domain" description="eRF1/Pelota-like N-terminal" evidence="7">
    <location>
        <begin position="16"/>
        <end position="144"/>
    </location>
</feature>
<evidence type="ECO:0000256" key="2">
    <source>
        <dbReference type="ARBA" id="ARBA00005326"/>
    </source>
</evidence>
<dbReference type="AlphaFoldDB" id="A0A8W8INC8"/>
<dbReference type="Proteomes" id="UP000005408">
    <property type="component" value="Unassembled WGS sequence"/>
</dbReference>
<keyword evidence="5" id="KW-0963">Cytoplasm</keyword>
<reference evidence="8" key="1">
    <citation type="submission" date="2022-08" db="UniProtKB">
        <authorList>
            <consortium name="EnsemblMetazoa"/>
        </authorList>
    </citation>
    <scope>IDENTIFICATION</scope>
    <source>
        <strain evidence="8">05x7-T-G4-1.051#20</strain>
    </source>
</reference>
<name>A0A8W8INC8_MAGGI</name>
<proteinExistence type="inferred from homology"/>
<dbReference type="GO" id="GO:0005737">
    <property type="term" value="C:cytoplasm"/>
    <property type="evidence" value="ECO:0007669"/>
    <property type="project" value="UniProtKB-SubCell"/>
</dbReference>
<evidence type="ECO:0000256" key="1">
    <source>
        <dbReference type="ARBA" id="ARBA00004496"/>
    </source>
</evidence>
<evidence type="ECO:0000256" key="5">
    <source>
        <dbReference type="ARBA" id="ARBA00022490"/>
    </source>
</evidence>
<dbReference type="InterPro" id="IPR024049">
    <property type="entry name" value="eRF1_1_sf"/>
</dbReference>
<dbReference type="EnsemblMetazoa" id="G15121.6">
    <property type="protein sequence ID" value="G15121.6:cds"/>
    <property type="gene ID" value="G15121"/>
</dbReference>
<comment type="subcellular location">
    <subcellularLocation>
        <location evidence="1">Cytoplasm</location>
    </subcellularLocation>
</comment>
<dbReference type="Gene3D" id="3.30.960.10">
    <property type="entry name" value="eRF1 domain 1"/>
    <property type="match status" value="1"/>
</dbReference>
<dbReference type="PANTHER" id="PTHR10113">
    <property type="entry name" value="PEPTIDE CHAIN RELEASE FACTOR SUBUNIT 1"/>
    <property type="match status" value="1"/>
</dbReference>
<dbReference type="SUPFAM" id="SSF55481">
    <property type="entry name" value="N-terminal domain of eukaryotic peptide chain release factor subunit 1, ERF1"/>
    <property type="match status" value="1"/>
</dbReference>
<evidence type="ECO:0000256" key="3">
    <source>
        <dbReference type="ARBA" id="ARBA00011520"/>
    </source>
</evidence>
<keyword evidence="9" id="KW-1185">Reference proteome</keyword>
<evidence type="ECO:0000313" key="9">
    <source>
        <dbReference type="Proteomes" id="UP000005408"/>
    </source>
</evidence>
<dbReference type="FunFam" id="3.30.960.10:FF:000003">
    <property type="entry name" value="Peptide chain release factor subunit 1"/>
    <property type="match status" value="1"/>
</dbReference>
<evidence type="ECO:0000259" key="7">
    <source>
        <dbReference type="SMART" id="SM01194"/>
    </source>
</evidence>
<organism evidence="8 9">
    <name type="scientific">Magallana gigas</name>
    <name type="common">Pacific oyster</name>
    <name type="synonym">Crassostrea gigas</name>
    <dbReference type="NCBI Taxonomy" id="29159"/>
    <lineage>
        <taxon>Eukaryota</taxon>
        <taxon>Metazoa</taxon>
        <taxon>Spiralia</taxon>
        <taxon>Lophotrochozoa</taxon>
        <taxon>Mollusca</taxon>
        <taxon>Bivalvia</taxon>
        <taxon>Autobranchia</taxon>
        <taxon>Pteriomorphia</taxon>
        <taxon>Ostreida</taxon>
        <taxon>Ostreoidea</taxon>
        <taxon>Ostreidae</taxon>
        <taxon>Magallana</taxon>
    </lineage>
</organism>
<dbReference type="Pfam" id="PF03463">
    <property type="entry name" value="eRF1_1"/>
    <property type="match status" value="1"/>
</dbReference>
<comment type="subunit">
    <text evidence="3">Heterodimer of two subunits, one of which binds GTP.</text>
</comment>
<dbReference type="SMART" id="SM01194">
    <property type="entry name" value="eRF1_1"/>
    <property type="match status" value="1"/>
</dbReference>